<protein>
    <submittedName>
        <fullName evidence="1">Uncharacterized protein</fullName>
    </submittedName>
</protein>
<sequence length="220" mass="25268">MKLPFLSTPDKPLYDTTQDRIPIADIIHDIVLFKDGGAALIIESTSLNFGLLNEVEQEAVIASYAGLLNSFNFPVQIMVRSQRKDIGNYMRFIDESKKKIVNPKLLILMNDYQKFIVESVKKKNVLSKSFYLVVPFSRVELGLAKSLMSLGPKNESIPFPKSYVLKKARVSLYPKRDHLIRQARRLGVELRQLTTPELVELFYHIYNPIPPHKRKRPGQL</sequence>
<dbReference type="Proteomes" id="UP000034366">
    <property type="component" value="Unassembled WGS sequence"/>
</dbReference>
<comment type="caution">
    <text evidence="1">The sequence shown here is derived from an EMBL/GenBank/DDBJ whole genome shotgun (WGS) entry which is preliminary data.</text>
</comment>
<evidence type="ECO:0000313" key="2">
    <source>
        <dbReference type="Proteomes" id="UP000034366"/>
    </source>
</evidence>
<proteinExistence type="predicted"/>
<name>A0A0G0HYG8_9BACT</name>
<dbReference type="AlphaFoldDB" id="A0A0G0HYG8"/>
<gene>
    <name evidence="1" type="ORF">US67_C0054G0003</name>
</gene>
<evidence type="ECO:0000313" key="1">
    <source>
        <dbReference type="EMBL" id="KKQ47327.1"/>
    </source>
</evidence>
<organism evidence="1 2">
    <name type="scientific">Candidatus Woesebacteria bacterium GW2011_GWD1_38_10</name>
    <dbReference type="NCBI Taxonomy" id="1618592"/>
    <lineage>
        <taxon>Bacteria</taxon>
        <taxon>Candidatus Woeseibacteriota</taxon>
    </lineage>
</organism>
<dbReference type="EMBL" id="LBTW01000054">
    <property type="protein sequence ID" value="KKQ47327.1"/>
    <property type="molecule type" value="Genomic_DNA"/>
</dbReference>
<reference evidence="1 2" key="1">
    <citation type="journal article" date="2015" name="Nature">
        <title>rRNA introns, odd ribosomes, and small enigmatic genomes across a large radiation of phyla.</title>
        <authorList>
            <person name="Brown C.T."/>
            <person name="Hug L.A."/>
            <person name="Thomas B.C."/>
            <person name="Sharon I."/>
            <person name="Castelle C.J."/>
            <person name="Singh A."/>
            <person name="Wilkins M.J."/>
            <person name="Williams K.H."/>
            <person name="Banfield J.F."/>
        </authorList>
    </citation>
    <scope>NUCLEOTIDE SEQUENCE [LARGE SCALE GENOMIC DNA]</scope>
</reference>
<accession>A0A0G0HYG8</accession>